<dbReference type="InterPro" id="IPR029058">
    <property type="entry name" value="AB_hydrolase_fold"/>
</dbReference>
<proteinExistence type="predicted"/>
<dbReference type="Gene3D" id="3.40.50.1820">
    <property type="entry name" value="alpha/beta hydrolase"/>
    <property type="match status" value="1"/>
</dbReference>
<dbReference type="OMA" id="HNRTRTY"/>
<gene>
    <name evidence="1" type="primary">Piso0_001509</name>
    <name evidence="1" type="ORF">GNLVRS01_PISO0F07969g</name>
</gene>
<protein>
    <submittedName>
        <fullName evidence="1">Piso0_001509 protein</fullName>
    </submittedName>
</protein>
<accession>G8YKZ6</accession>
<keyword evidence="2" id="KW-1185">Reference proteome</keyword>
<reference evidence="1 2" key="1">
    <citation type="journal article" date="2012" name="G3 (Bethesda)">
        <title>Pichia sorbitophila, an interspecies yeast hybrid reveals early steps of genome resolution following polyploidization.</title>
        <authorList>
            <person name="Leh Louis V."/>
            <person name="Despons L."/>
            <person name="Friedrich A."/>
            <person name="Martin T."/>
            <person name="Durrens P."/>
            <person name="Casaregola S."/>
            <person name="Neuveglise C."/>
            <person name="Fairhead C."/>
            <person name="Marck C."/>
            <person name="Cruz J.A."/>
            <person name="Straub M.L."/>
            <person name="Kugler V."/>
            <person name="Sacerdot C."/>
            <person name="Uzunov Z."/>
            <person name="Thierry A."/>
            <person name="Weiss S."/>
            <person name="Bleykasten C."/>
            <person name="De Montigny J."/>
            <person name="Jacques N."/>
            <person name="Jung P."/>
            <person name="Lemaire M."/>
            <person name="Mallet S."/>
            <person name="Morel G."/>
            <person name="Richard G.F."/>
            <person name="Sarkar A."/>
            <person name="Savel G."/>
            <person name="Schacherer J."/>
            <person name="Seret M.L."/>
            <person name="Talla E."/>
            <person name="Samson G."/>
            <person name="Jubin C."/>
            <person name="Poulain J."/>
            <person name="Vacherie B."/>
            <person name="Barbe V."/>
            <person name="Pelletier E."/>
            <person name="Sherman D.J."/>
            <person name="Westhof E."/>
            <person name="Weissenbach J."/>
            <person name="Baret P.V."/>
            <person name="Wincker P."/>
            <person name="Gaillardin C."/>
            <person name="Dujon B."/>
            <person name="Souciet J.L."/>
        </authorList>
    </citation>
    <scope>NUCLEOTIDE SEQUENCE [LARGE SCALE GENOMIC DNA]</scope>
    <source>
        <strain evidence="2">ATCC MYA-4447 / BCRC 22081 / CBS 7064 / NBRC 10061 / NRRL Y-12695</strain>
    </source>
</reference>
<dbReference type="HOGENOM" id="CLU_048444_0_0_1"/>
<evidence type="ECO:0000313" key="1">
    <source>
        <dbReference type="EMBL" id="CCE88730.1"/>
    </source>
</evidence>
<dbReference type="Proteomes" id="UP000005222">
    <property type="component" value="Chromosome F"/>
</dbReference>
<dbReference type="EMBL" id="FO082054">
    <property type="protein sequence ID" value="CCE88730.1"/>
    <property type="molecule type" value="Genomic_DNA"/>
</dbReference>
<organism evidence="1 2">
    <name type="scientific">Pichia sorbitophila (strain ATCC MYA-4447 / BCRC 22081 / CBS 7064 / NBRC 10061 / NRRL Y-12695)</name>
    <name type="common">Hybrid yeast</name>
    <dbReference type="NCBI Taxonomy" id="559304"/>
    <lineage>
        <taxon>Eukaryota</taxon>
        <taxon>Fungi</taxon>
        <taxon>Dikarya</taxon>
        <taxon>Ascomycota</taxon>
        <taxon>Saccharomycotina</taxon>
        <taxon>Pichiomycetes</taxon>
        <taxon>Debaryomycetaceae</taxon>
        <taxon>Millerozyma</taxon>
    </lineage>
</organism>
<sequence length="331" mass="37574">MADNGKGQFSKSEVFVGGVKAYLYNGDTLERYVKKQGDIASKQGRTAEPFQIPLNVAYLVHGRGQTYQSTEGIAYKFLEQYYEKTKSEVPFVCVTFDDRNHGERVVDETRNGSWKSGNVHHAVDLVSMVHGIAYDLKLIIDYLPSYLNLEYFLPPGVTEQQKVVFKYRNILSGVSLGGHTVIRFAHMYPHLVDVLNPVIGCSALSSLLLNRLRGTSLDSEDKYKSWFYYDYSELSLDEAARKELYPEAFHKYLAAEDASIFESFPFAKIKMFASFGQNDTLVPPALSKTWVDLYLNSNLHSEAFIQSDAGHEATPEMINKFTTWLVKYINN</sequence>
<dbReference type="OrthoDB" id="2152248at2759"/>
<dbReference type="SUPFAM" id="SSF53474">
    <property type="entry name" value="alpha/beta-Hydrolases"/>
    <property type="match status" value="1"/>
</dbReference>
<dbReference type="STRING" id="559304.G8YKZ6"/>
<dbReference type="AlphaFoldDB" id="G8YKZ6"/>
<dbReference type="InParanoid" id="G8YKZ6"/>
<name>G8YKZ6_PICSO</name>
<evidence type="ECO:0000313" key="2">
    <source>
        <dbReference type="Proteomes" id="UP000005222"/>
    </source>
</evidence>
<dbReference type="eggNOG" id="ENOG502S342">
    <property type="taxonomic scope" value="Eukaryota"/>
</dbReference>